<keyword evidence="6" id="KW-0949">S-adenosyl-L-methionine</keyword>
<dbReference type="InterPro" id="IPR000878">
    <property type="entry name" value="4pyrrol_Mease"/>
</dbReference>
<dbReference type="EMBL" id="AP018930">
    <property type="protein sequence ID" value="BBG27072.1"/>
    <property type="molecule type" value="Genomic_DNA"/>
</dbReference>
<name>A0A510E3I7_9CREN</name>
<dbReference type="SUPFAM" id="SSF53790">
    <property type="entry name" value="Tetrapyrrole methylase"/>
    <property type="match status" value="1"/>
</dbReference>
<dbReference type="InterPro" id="IPR003043">
    <property type="entry name" value="Uropor_MeTrfase_CS"/>
</dbReference>
<sequence>MDGKEKGKVYFIGSGPGDPDLITVKAMKVIQRADVILYAGSLVNPLILERYARKDAEVHDTSPMTLSQIVETMVKSAEEGKTVARMKSGDSGIYGALMEEMWGLEVAGIPFEVIPGITAAIAAASVIPIELTVPKLGQTVIISRASLRVPMKGSLKNLARHVTDGATLVIYTGIHVIERVVQDLKEGGVPDDMPVIVVHRATWPNQKVIKGTLRDIASKVHEAKIYRDSVIIVGPAAKEEEVRQYVRSSVYDPSFNHSYRPWKVEE</sequence>
<dbReference type="GO" id="GO:0046026">
    <property type="term" value="F:precorrin-4 C11-methyltransferase activity"/>
    <property type="evidence" value="ECO:0007669"/>
    <property type="project" value="InterPro"/>
</dbReference>
<dbReference type="EMBL" id="AP018929">
    <property type="protein sequence ID" value="BBG24315.1"/>
    <property type="molecule type" value="Genomic_DNA"/>
</dbReference>
<dbReference type="InterPro" id="IPR014777">
    <property type="entry name" value="4pyrrole_Mease_sub1"/>
</dbReference>
<dbReference type="OrthoDB" id="6633at2157"/>
<dbReference type="NCBIfam" id="TIGR01465">
    <property type="entry name" value="cobM_cbiF"/>
    <property type="match status" value="1"/>
</dbReference>
<dbReference type="Gene3D" id="3.30.950.10">
    <property type="entry name" value="Methyltransferase, Cobalt-precorrin-4 Transmethylase, Domain 2"/>
    <property type="match status" value="1"/>
</dbReference>
<accession>A0A510DVU2</accession>
<organism evidence="9 11">
    <name type="scientific">Sulfuracidifex tepidarius</name>
    <dbReference type="NCBI Taxonomy" id="1294262"/>
    <lineage>
        <taxon>Archaea</taxon>
        <taxon>Thermoproteota</taxon>
        <taxon>Thermoprotei</taxon>
        <taxon>Sulfolobales</taxon>
        <taxon>Sulfolobaceae</taxon>
        <taxon>Sulfuracidifex</taxon>
    </lineage>
</organism>
<dbReference type="Gene3D" id="3.40.1010.10">
    <property type="entry name" value="Cobalt-precorrin-4 Transmethylase, Domain 1"/>
    <property type="match status" value="1"/>
</dbReference>
<dbReference type="Pfam" id="PF00590">
    <property type="entry name" value="TP_methylase"/>
    <property type="match status" value="1"/>
</dbReference>
<dbReference type="GO" id="GO:0009236">
    <property type="term" value="P:cobalamin biosynthetic process"/>
    <property type="evidence" value="ECO:0007669"/>
    <property type="project" value="UniProtKB-UniPathway"/>
</dbReference>
<dbReference type="CDD" id="cd11641">
    <property type="entry name" value="Precorrin-4_C11-MT"/>
    <property type="match status" value="1"/>
</dbReference>
<accession>A0A510E3I7</accession>
<evidence type="ECO:0000313" key="11">
    <source>
        <dbReference type="Proteomes" id="UP000325030"/>
    </source>
</evidence>
<dbReference type="GO" id="GO:0032259">
    <property type="term" value="P:methylation"/>
    <property type="evidence" value="ECO:0007669"/>
    <property type="project" value="UniProtKB-KW"/>
</dbReference>
<feature type="domain" description="Tetrapyrrole methylase" evidence="7">
    <location>
        <begin position="8"/>
        <end position="216"/>
    </location>
</feature>
<dbReference type="InterPro" id="IPR014776">
    <property type="entry name" value="4pyrrole_Mease_sub2"/>
</dbReference>
<keyword evidence="4 9" id="KW-0489">Methyltransferase</keyword>
<dbReference type="PANTHER" id="PTHR45790">
    <property type="entry name" value="SIROHEME SYNTHASE-RELATED"/>
    <property type="match status" value="1"/>
</dbReference>
<dbReference type="PROSITE" id="PS00839">
    <property type="entry name" value="SUMT_1"/>
    <property type="match status" value="1"/>
</dbReference>
<comment type="similarity">
    <text evidence="2">Belongs to the precorrin methyltransferase family.</text>
</comment>
<comment type="pathway">
    <text evidence="1">Cofactor biosynthesis; adenosylcobalamin biosynthesis.</text>
</comment>
<evidence type="ECO:0000256" key="6">
    <source>
        <dbReference type="ARBA" id="ARBA00022691"/>
    </source>
</evidence>
<reference evidence="9 10" key="2">
    <citation type="journal article" date="2020" name="Int. J. Syst. Evol. Microbiol.">
        <title>Sulfuracidifex tepidarius gen. nov., sp. nov. and transfer of Sulfolobus metallicus Huber and Stetter 1992 to the genus Sulfuracidifex as Sulfuracidifex metallicus comb. nov.</title>
        <authorList>
            <person name="Itoh T."/>
            <person name="Miura T."/>
            <person name="Sakai H.D."/>
            <person name="Kato S."/>
            <person name="Ohkuma M."/>
            <person name="Takashina T."/>
        </authorList>
    </citation>
    <scope>NUCLEOTIDE SEQUENCE</scope>
    <source>
        <strain evidence="8 10">IC-006</strain>
        <strain evidence="9">IC-007</strain>
    </source>
</reference>
<dbReference type="STRING" id="1294262.GCA_001316085_00403"/>
<evidence type="ECO:0000313" key="8">
    <source>
        <dbReference type="EMBL" id="BBG24315.1"/>
    </source>
</evidence>
<evidence type="ECO:0000256" key="3">
    <source>
        <dbReference type="ARBA" id="ARBA00022573"/>
    </source>
</evidence>
<dbReference type="AlphaFoldDB" id="A0A510E3I7"/>
<dbReference type="GeneID" id="41717939"/>
<keyword evidence="5" id="KW-0808">Transferase</keyword>
<dbReference type="PANTHER" id="PTHR45790:SF4">
    <property type="entry name" value="COBALT-PRECORRIN-4 C(11)-METHYLTRANSFERASE"/>
    <property type="match status" value="1"/>
</dbReference>
<keyword evidence="10" id="KW-1185">Reference proteome</keyword>
<evidence type="ECO:0000256" key="4">
    <source>
        <dbReference type="ARBA" id="ARBA00022603"/>
    </source>
</evidence>
<evidence type="ECO:0000256" key="2">
    <source>
        <dbReference type="ARBA" id="ARBA00005879"/>
    </source>
</evidence>
<dbReference type="KEGG" id="step:IC006_1625"/>
<evidence type="ECO:0000313" key="9">
    <source>
        <dbReference type="EMBL" id="BBG27072.1"/>
    </source>
</evidence>
<dbReference type="Proteomes" id="UP000325030">
    <property type="component" value="Chromosome"/>
</dbReference>
<dbReference type="RefSeq" id="WP_054845028.1">
    <property type="nucleotide sequence ID" value="NZ_AP018929.1"/>
</dbReference>
<dbReference type="Proteomes" id="UP000322983">
    <property type="component" value="Chromosome"/>
</dbReference>
<evidence type="ECO:0000256" key="1">
    <source>
        <dbReference type="ARBA" id="ARBA00004953"/>
    </source>
</evidence>
<evidence type="ECO:0000313" key="10">
    <source>
        <dbReference type="Proteomes" id="UP000322983"/>
    </source>
</evidence>
<reference evidence="11" key="1">
    <citation type="submission" date="2018-09" db="EMBL/GenBank/DDBJ databases">
        <title>Complete Genome Sequencing of Sulfolobus sp. JCM 16834.</title>
        <authorList>
            <person name="Kato S."/>
            <person name="Itoh T."/>
            <person name="Ohkuma M."/>
        </authorList>
    </citation>
    <scope>NUCLEOTIDE SEQUENCE [LARGE SCALE GENOMIC DNA]</scope>
    <source>
        <strain evidence="11">IC-007</strain>
    </source>
</reference>
<gene>
    <name evidence="8" type="ORF">IC006_1625</name>
    <name evidence="9" type="ORF">IC007_1602</name>
</gene>
<evidence type="ECO:0000259" key="7">
    <source>
        <dbReference type="Pfam" id="PF00590"/>
    </source>
</evidence>
<dbReference type="InterPro" id="IPR035996">
    <property type="entry name" value="4pyrrol_Methylase_sf"/>
</dbReference>
<dbReference type="InterPro" id="IPR006362">
    <property type="entry name" value="Cbl_synth_CobM/CibF"/>
</dbReference>
<proteinExistence type="inferred from homology"/>
<dbReference type="UniPathway" id="UPA00148"/>
<evidence type="ECO:0000256" key="5">
    <source>
        <dbReference type="ARBA" id="ARBA00022679"/>
    </source>
</evidence>
<keyword evidence="3" id="KW-0169">Cobalamin biosynthesis</keyword>
<protein>
    <submittedName>
        <fullName evidence="9">S-adenosyl-L-methionine-dependent uroporphyrinogen III methyltransferase</fullName>
    </submittedName>
</protein>
<dbReference type="InterPro" id="IPR050161">
    <property type="entry name" value="Siro_Cobalamin_biosynth"/>
</dbReference>